<dbReference type="Proteomes" id="UP001295684">
    <property type="component" value="Unassembled WGS sequence"/>
</dbReference>
<dbReference type="EMBL" id="CAMPGE010004785">
    <property type="protein sequence ID" value="CAI2363633.1"/>
    <property type="molecule type" value="Genomic_DNA"/>
</dbReference>
<feature type="coiled-coil region" evidence="1">
    <location>
        <begin position="77"/>
        <end position="150"/>
    </location>
</feature>
<accession>A0AAD1U7Z4</accession>
<protein>
    <submittedName>
        <fullName evidence="3">Uncharacterized protein</fullName>
    </submittedName>
</protein>
<comment type="caution">
    <text evidence="3">The sequence shown here is derived from an EMBL/GenBank/DDBJ whole genome shotgun (WGS) entry which is preliminary data.</text>
</comment>
<reference evidence="3" key="1">
    <citation type="submission" date="2023-07" db="EMBL/GenBank/DDBJ databases">
        <authorList>
            <consortium name="AG Swart"/>
            <person name="Singh M."/>
            <person name="Singh A."/>
            <person name="Seah K."/>
            <person name="Emmerich C."/>
        </authorList>
    </citation>
    <scope>NUCLEOTIDE SEQUENCE</scope>
    <source>
        <strain evidence="3">DP1</strain>
    </source>
</reference>
<feature type="region of interest" description="Disordered" evidence="2">
    <location>
        <begin position="1"/>
        <end position="25"/>
    </location>
</feature>
<proteinExistence type="predicted"/>
<dbReference type="AlphaFoldDB" id="A0AAD1U7Z4"/>
<gene>
    <name evidence="3" type="ORF">ECRASSUSDP1_LOCUS4969</name>
</gene>
<sequence>MGACQSCEEGLDQNSQVESGRTTVEPVEMKKEKKFVYGEKPGEEEEEDVVYLPGDEGDYVIKSCGDKEFAIINSGKLKELEEEVKDFDKRITMARHKKQEANMKLKDAPQADQAIYKRTTTELKDEISELTAKKEELKKLIQNARNEKKDYIPKFIRRITTGETNESDAVKPKVIPLQYFYKKCQKLLSEESFNELKKENSLKIDLSDQVDKEFFNEMKEELVEHNNILPDLKMISIEEIDEDIQPSVLEFISKCFPCKLNAFNDNSMQESQIAPPILKLQKLSLKCEEDHMGSAQEYLDALAEGSRQAELPVCVFSEVSFENMKFEDAEVVQYAFKLLACTRGTVKFTHCQLETNGLELEAVEGGYKIKTLIFEDCGELSNWASRSGKPKETFKMMVKAFGEGNFCELLKTVSFMNNGIAKGKIKKIFDKEGISIKVIHREEDIE</sequence>
<organism evidence="3 4">
    <name type="scientific">Euplotes crassus</name>
    <dbReference type="NCBI Taxonomy" id="5936"/>
    <lineage>
        <taxon>Eukaryota</taxon>
        <taxon>Sar</taxon>
        <taxon>Alveolata</taxon>
        <taxon>Ciliophora</taxon>
        <taxon>Intramacronucleata</taxon>
        <taxon>Spirotrichea</taxon>
        <taxon>Hypotrichia</taxon>
        <taxon>Euplotida</taxon>
        <taxon>Euplotidae</taxon>
        <taxon>Moneuplotes</taxon>
    </lineage>
</organism>
<evidence type="ECO:0000256" key="1">
    <source>
        <dbReference type="SAM" id="Coils"/>
    </source>
</evidence>
<evidence type="ECO:0000313" key="3">
    <source>
        <dbReference type="EMBL" id="CAI2363633.1"/>
    </source>
</evidence>
<keyword evidence="1" id="KW-0175">Coiled coil</keyword>
<keyword evidence="4" id="KW-1185">Reference proteome</keyword>
<name>A0AAD1U7Z4_EUPCR</name>
<evidence type="ECO:0000313" key="4">
    <source>
        <dbReference type="Proteomes" id="UP001295684"/>
    </source>
</evidence>
<feature type="compositionally biased region" description="Polar residues" evidence="2">
    <location>
        <begin position="12"/>
        <end position="22"/>
    </location>
</feature>
<evidence type="ECO:0000256" key="2">
    <source>
        <dbReference type="SAM" id="MobiDB-lite"/>
    </source>
</evidence>